<dbReference type="InterPro" id="IPR018561">
    <property type="entry name" value="AosR"/>
</dbReference>
<sequence>MTTGFRSRHGVVSATFVADEVRLLRGLVGELVELIYDDVPPRRSEVAEDSLAAIVGDLGSPEPPEDAVLQRLFPTAYEDDDESAGDFRRFTERGLRDGKVKNAELVLESLGDPEYSDQVTVSLNPEETQSWLRTFTDLRLALGTRLGVEQDDEDAWEKLPEEDPRRHVYGVYVWLGWVQESLIQSLS</sequence>
<organism evidence="1 2">
    <name type="scientific">Tenggerimyces flavus</name>
    <dbReference type="NCBI Taxonomy" id="1708749"/>
    <lineage>
        <taxon>Bacteria</taxon>
        <taxon>Bacillati</taxon>
        <taxon>Actinomycetota</taxon>
        <taxon>Actinomycetes</taxon>
        <taxon>Propionibacteriales</taxon>
        <taxon>Nocardioidaceae</taxon>
        <taxon>Tenggerimyces</taxon>
    </lineage>
</organism>
<evidence type="ECO:0000313" key="1">
    <source>
        <dbReference type="EMBL" id="MFC3766600.1"/>
    </source>
</evidence>
<protein>
    <submittedName>
        <fullName evidence="1">DUF2017 domain-containing protein</fullName>
    </submittedName>
</protein>
<comment type="caution">
    <text evidence="1">The sequence shown here is derived from an EMBL/GenBank/DDBJ whole genome shotgun (WGS) entry which is preliminary data.</text>
</comment>
<dbReference type="Proteomes" id="UP001595699">
    <property type="component" value="Unassembled WGS sequence"/>
</dbReference>
<keyword evidence="2" id="KW-1185">Reference proteome</keyword>
<accession>A0ABV7YQX7</accession>
<name>A0ABV7YQX7_9ACTN</name>
<evidence type="ECO:0000313" key="2">
    <source>
        <dbReference type="Proteomes" id="UP001595699"/>
    </source>
</evidence>
<dbReference type="EMBL" id="JBHRZH010000056">
    <property type="protein sequence ID" value="MFC3766600.1"/>
    <property type="molecule type" value="Genomic_DNA"/>
</dbReference>
<gene>
    <name evidence="1" type="ORF">ACFOUW_37630</name>
</gene>
<proteinExistence type="predicted"/>
<dbReference type="Pfam" id="PF09438">
    <property type="entry name" value="DUF2017"/>
    <property type="match status" value="1"/>
</dbReference>
<reference evidence="2" key="1">
    <citation type="journal article" date="2019" name="Int. J. Syst. Evol. Microbiol.">
        <title>The Global Catalogue of Microorganisms (GCM) 10K type strain sequencing project: providing services to taxonomists for standard genome sequencing and annotation.</title>
        <authorList>
            <consortium name="The Broad Institute Genomics Platform"/>
            <consortium name="The Broad Institute Genome Sequencing Center for Infectious Disease"/>
            <person name="Wu L."/>
            <person name="Ma J."/>
        </authorList>
    </citation>
    <scope>NUCLEOTIDE SEQUENCE [LARGE SCALE GENOMIC DNA]</scope>
    <source>
        <strain evidence="2">CGMCC 4.7241</strain>
    </source>
</reference>
<dbReference type="RefSeq" id="WP_205118124.1">
    <property type="nucleotide sequence ID" value="NZ_JAFBCM010000001.1"/>
</dbReference>